<reference evidence="2" key="1">
    <citation type="journal article" date="2014" name="Front. Microbiol.">
        <title>High frequency of phylogenetically diverse reductive dehalogenase-homologous genes in deep subseafloor sedimentary metagenomes.</title>
        <authorList>
            <person name="Kawai M."/>
            <person name="Futagami T."/>
            <person name="Toyoda A."/>
            <person name="Takaki Y."/>
            <person name="Nishi S."/>
            <person name="Hori S."/>
            <person name="Arai W."/>
            <person name="Tsubouchi T."/>
            <person name="Morono Y."/>
            <person name="Uchiyama I."/>
            <person name="Ito T."/>
            <person name="Fujiyama A."/>
            <person name="Inagaki F."/>
            <person name="Takami H."/>
        </authorList>
    </citation>
    <scope>NUCLEOTIDE SEQUENCE</scope>
    <source>
        <strain evidence="2">Expedition CK06-06</strain>
    </source>
</reference>
<dbReference type="AlphaFoldDB" id="X1LS09"/>
<dbReference type="EMBL" id="BARV01001500">
    <property type="protein sequence ID" value="GAH96923.1"/>
    <property type="molecule type" value="Genomic_DNA"/>
</dbReference>
<dbReference type="Pfam" id="PF13289">
    <property type="entry name" value="SIR2_2"/>
    <property type="match status" value="1"/>
</dbReference>
<evidence type="ECO:0000256" key="1">
    <source>
        <dbReference type="SAM" id="Phobius"/>
    </source>
</evidence>
<keyword evidence="1" id="KW-0812">Transmembrane</keyword>
<name>X1LS09_9ZZZZ</name>
<keyword evidence="1" id="KW-0472">Membrane</keyword>
<proteinExistence type="predicted"/>
<feature type="non-terminal residue" evidence="2">
    <location>
        <position position="213"/>
    </location>
</feature>
<organism evidence="2">
    <name type="scientific">marine sediment metagenome</name>
    <dbReference type="NCBI Taxonomy" id="412755"/>
    <lineage>
        <taxon>unclassified sequences</taxon>
        <taxon>metagenomes</taxon>
        <taxon>ecological metagenomes</taxon>
    </lineage>
</organism>
<sequence length="213" mass="24383">MAKKRTLENVLKQKIRDPKIIYLLGGGASFCAGLPGIFELTDLVRFKLRNIPSNMFDEITQFLTDNRIKNPNIEEVLSELHHRLSGAGLGHRNKERLKTTFEEVCQCIQNILKVDGPTEYHKNFMLRIVSRREAEPAKKAPPVQIFTTNYDLLIELACEESHIVAINGFEGVFNHRWKPGSFDYDIGKATTHAQTPRFEPSARHIRLYKLHGS</sequence>
<feature type="transmembrane region" description="Helical" evidence="1">
    <location>
        <begin position="20"/>
        <end position="38"/>
    </location>
</feature>
<comment type="caution">
    <text evidence="2">The sequence shown here is derived from an EMBL/GenBank/DDBJ whole genome shotgun (WGS) entry which is preliminary data.</text>
</comment>
<protein>
    <submittedName>
        <fullName evidence="2">Uncharacterized protein</fullName>
    </submittedName>
</protein>
<gene>
    <name evidence="2" type="ORF">S06H3_04310</name>
</gene>
<evidence type="ECO:0000313" key="2">
    <source>
        <dbReference type="EMBL" id="GAH96923.1"/>
    </source>
</evidence>
<keyword evidence="1" id="KW-1133">Transmembrane helix</keyword>
<accession>X1LS09</accession>